<reference evidence="1" key="1">
    <citation type="journal article" date="2015" name="Nature">
        <title>Complex archaea that bridge the gap between prokaryotes and eukaryotes.</title>
        <authorList>
            <person name="Spang A."/>
            <person name="Saw J.H."/>
            <person name="Jorgensen S.L."/>
            <person name="Zaremba-Niedzwiedzka K."/>
            <person name="Martijn J."/>
            <person name="Lind A.E."/>
            <person name="van Eijk R."/>
            <person name="Schleper C."/>
            <person name="Guy L."/>
            <person name="Ettema T.J."/>
        </authorList>
    </citation>
    <scope>NUCLEOTIDE SEQUENCE</scope>
</reference>
<sequence>LVDAPSGTSIQSVLGISSTQVTIDLAFDSTDFDVDSTNFRVDIDSSVLIQTETEYLRTNRRTVFAYLENPVATMSSDSVLHELTLDIRTLTIDLTEEEFTSHSTLDKDNDFVLNNVPTGTSIESIQSSSPTQVVLNLAFDGTEYDNNIPNFSVGIDHSVLLQTESEYLVTSTLNIFAFLEVPQATLTGDSILTEQRIDFRTLTINLTQEEFNDYTSLDTSDFSLYNAPSGLAIDSISSSVETQVIIYLGYTGLDFDTIFTIFAVDLLDDSDQLLQTTGGFLRTSSLNIQPFIENPVGILSADSTLREQRLDFRTLFVNLTQERFYNHLTLNAADFSISGAPPGTAIESVTGNSLTQATIELAYTGIDFDVDSTNFTVNIDQSVLVQTQADSLISTALTIQAYRENPIATLTEDILLTEQNLDLRTLSVVLTEEEFVHYDTLKTTDFSLAFAPAGLTIEAVNGISPTMADIELAFDATDFDEDFTSMVLLILKDVLIQTEIPSLFSSSVNVTAYVETA</sequence>
<proteinExistence type="predicted"/>
<accession>A0A0F9EAP8</accession>
<organism evidence="1">
    <name type="scientific">marine sediment metagenome</name>
    <dbReference type="NCBI Taxonomy" id="412755"/>
    <lineage>
        <taxon>unclassified sequences</taxon>
        <taxon>metagenomes</taxon>
        <taxon>ecological metagenomes</taxon>
    </lineage>
</organism>
<name>A0A0F9EAP8_9ZZZZ</name>
<gene>
    <name evidence="1" type="ORF">LCGC14_2448410</name>
</gene>
<evidence type="ECO:0000313" key="1">
    <source>
        <dbReference type="EMBL" id="KKL21143.1"/>
    </source>
</evidence>
<feature type="non-terminal residue" evidence="1">
    <location>
        <position position="1"/>
    </location>
</feature>
<protein>
    <submittedName>
        <fullName evidence="1">Uncharacterized protein</fullName>
    </submittedName>
</protein>
<dbReference type="EMBL" id="LAZR01037838">
    <property type="protein sequence ID" value="KKL21143.1"/>
    <property type="molecule type" value="Genomic_DNA"/>
</dbReference>
<dbReference type="AlphaFoldDB" id="A0A0F9EAP8"/>
<comment type="caution">
    <text evidence="1">The sequence shown here is derived from an EMBL/GenBank/DDBJ whole genome shotgun (WGS) entry which is preliminary data.</text>
</comment>
<feature type="non-terminal residue" evidence="1">
    <location>
        <position position="517"/>
    </location>
</feature>